<feature type="compositionally biased region" description="Basic and acidic residues" evidence="2">
    <location>
        <begin position="2208"/>
        <end position="2252"/>
    </location>
</feature>
<feature type="region of interest" description="Disordered" evidence="2">
    <location>
        <begin position="1"/>
        <end position="39"/>
    </location>
</feature>
<keyword evidence="5" id="KW-1185">Reference proteome</keyword>
<proteinExistence type="predicted"/>
<keyword evidence="3" id="KW-0472">Membrane</keyword>
<evidence type="ECO:0000256" key="1">
    <source>
        <dbReference type="SAM" id="Coils"/>
    </source>
</evidence>
<reference evidence="4 5" key="1">
    <citation type="journal article" date="2018" name="G3 (Bethesda)">
        <title>A High-Quality Reference Genome for the Invasive Mosquitofish Gambusia affinis Using a Chicago Library.</title>
        <authorList>
            <person name="Hoffberg S.L."/>
            <person name="Troendle N.J."/>
            <person name="Glenn T.C."/>
            <person name="Mahmud O."/>
            <person name="Louha S."/>
            <person name="Chalopin D."/>
            <person name="Bennetzen J.L."/>
            <person name="Mauricio R."/>
        </authorList>
    </citation>
    <scope>NUCLEOTIDE SEQUENCE [LARGE SCALE GENOMIC DNA]</scope>
    <source>
        <strain evidence="4">NE01/NJP1002.9</strain>
        <tissue evidence="4">Muscle</tissue>
    </source>
</reference>
<dbReference type="Proteomes" id="UP000250572">
    <property type="component" value="Unassembled WGS sequence"/>
</dbReference>
<feature type="compositionally biased region" description="Polar residues" evidence="2">
    <location>
        <begin position="596"/>
        <end position="616"/>
    </location>
</feature>
<sequence>MLSRLANVLQELSGEEDTDGNKQGVLEPQLPAAEGQTEVDAKVPEDAMERLAHLEQLVVQLKELIRDKDTQLLQQETELTKKDAQLKNEKEEAEARFTKLKLQAKAKMASLNKQITELKGQAESATPDGSFCSAGAAAAEEELQDLRAKLSEEEACSRQLKERLLATELLLQEKEAAHAEQLRVLQAVVAEKDVRFQEQIQRHEEELLKVGTQDGTELQQAAQQRCVELEEALFSRSQELEMLQQEVSSADQQKQILTAQFRQMDQELTEAVRLREEWAEQVRQGDAELSALREAALISQQQLEKEKMEVSRLEAELILMKEAELAAARAHQDASERDRAEITRLQSEIGEAESAREETMEQDRSEVNDQQKVLVNLREEQEGVKKKEELLAEIWSHLRSLAPETMAECDPADPTDPVDPALVLDSVRSVETQLIRLKDECGELSEQYAQLTKNMESLQEQLHIKTAEQEEADVKIQQLEQQIVEMSDTEASLDSSQPDKEHILALEQQLVEKDNELVALRESILVATKQTSGEAEINQSPNQDSTGAPADSVEDVQDEETTLVAEETSVLSIPADSESSPELIGLHSESPEESKGTSSDEMVTSTDSEVAHSSWTLLEAMNQDGTQEWPSVPQDVGQSWVATSMEQESSQSSSVVQAQLTQQSSSSTDENVNLFAQALAEELQKRYGELLAELQGLKDAAAASQERIKILEEEVQSLTVTKEEVEAEALRLSKELENSKMMEKQSLEMKLLEEELEILKNENKTKEEKIEALQADLETAQQALSEQEGEARMLSAQLEDGEQRSSELQKKLHEMENSLLEHSQFSDLHSESLSKKDSEIQELQLLLTQKEKEVTDLNDSMSTRLLQAEEEKFEMKGEVSKLKEQMEELEKVRDDQQQASNDDEEVVTLRKAKEALEVQLANTKKKFQAALVQRKELMKKVSEFEKEAEQWKKKDETEGPFEKLPQRPEIQDLEDKIMKLEESLRFKEEEVEALKQRLDHQDQVLAETIALNRKLSEKQPEATSETENLQSQVASLEAECETLQKKFQEAQESRKETIRKAKEKDRHHREQMKQLKDDFNELTERFDVQSSEQEGLLNKLRELEEKATSDGDPQPEPAQVSAANSWVQEDWVDFAASETDSLKPQASDPIQHPLEPSPLASTQLEESLKVLQDEIQNCRQVNTELEKQLQETHSSLLLKESEILELGQDLEALREKEKQIDALYEEMNELREKYLQAEAYTETLKAEIETASKASAEASMKTLQAEVEDFKQFLDNKNREISELGQQLSEQNSLIHSMQDSVSEKDQLISSLQEELKAEQEKMHKLQTELPQKQEEDGEAKLQQLQRKLQAALVSRKEALKENKTLKEQLTSAEKIVAELQQKIDSTEEELESLRGERAKLIEEVDRTLMENQSLGSSCESLKLVMEGIINEKDACKKEVDLAKEEAVRVCKEWEEKVLGMKEEYETLLKSYENVSDEAERVRKVLEAARQERRELAAKARAQETARQESERRAEEAQKEVDTVKDKMRKFAKTKQQKIMELEEENERLRERQETSKPDDPVIKAEAERLQEEMRALQAELEAAATERDALRQQVEELNGKLADMEATQRSSAPVVEEVITATQSDAILTAAEPQYDLAISEEREKAQALLEDKLREIEILNAEKELWQKREAELASLEQELQESKNKENHLEKNLQQSNEREKHLTEDVSKREAKLKERLESLETEKDNLEERLMNQLAQLNGSIATYQQEAADNHEQLAEIQREVERLEAEVQSERDRAARLEEDVRQARRERAEAEAESGKQRELEQQLRSAQRVKEGSQSRAKQLEELLREKQLEVRQLQRDSIQYQEKISEVGREVKALQLSQEELRGRLEQSKMETAKTLEDLKRSETEMESCKIKLAEARKEASEAVSARMAIEQSFQQKEAALKAEAEQTLDSVRFRLGAELKETELRLEEAYSEREKEEEAAMEAREVAEATERRAQETQARLDETLARLAAFSRSMSSLQDDRDRVLDEARQWEMRFNSALQGKEAEVREAETRAKELADQLQKETALKEELEQSVNRLQRAEKDWQQRLEEEQKKVMEHQVVLDQERSKLEETASELVSAQNEVGVLKNTLESLSQRVRALEEAVSRQTGEVERARTELRAREAEERRLCLNVEQLETDLRSSKVLTESLQTELQEKERREVELLGEKELAVAQAAEEARREAESRAQDAERELERRRGEVRDLEGKLREAQEESSNRKGRLDSFTKAMGSLQDDRDRVLSMYKQLEEKHLQVMMEKDGLIQEAAVENNSLKEELRSLLVQRDDMHAEQAKLSAQLHGYRDELTQVLSMKDSQHKQLLAAHREHISTLQREREELEAQLRTKTKEETQKLEMETLSRASQVMDAPGAEVEKLREQLQGERGRAEALEERLAAESRELAELRWEGGVMRTESESAQERVAELARDLLIVEQRLLEETDTTKQLRQQNQQLADAVAALQEAREEAAQKVREPEERSRAAQSSAGGSAGEVWGLKNALQALQNDRERLLEQLNTQTAELKKQKLDLARLGAGELIKVSQELLEEKKKNEEILEAVTRLESAAERSKQETESLRLERMDWLAQAEQLRQQTLATLSEKDQQLRQLAAMLEETRLQKPKLKREQLQRQGTEEGDDPPGAPQDRSSLTDGRSSKAELLELQQRLEEETRQRLAVEEQLMSTQDLLKRHSQASWHSANEGDLSETAVFIEPPEGVVTRTRRGGPSLLRMLRVAFCSRQRTPLLLSLYLLTVHVLLLLCLGGYL</sequence>
<feature type="compositionally biased region" description="Basic and acidic residues" evidence="2">
    <location>
        <begin position="801"/>
        <end position="816"/>
    </location>
</feature>
<evidence type="ECO:0000313" key="5">
    <source>
        <dbReference type="Proteomes" id="UP000250572"/>
    </source>
</evidence>
<organism evidence="4 5">
    <name type="scientific">Gambusia affinis</name>
    <name type="common">Western mosquitofish</name>
    <name type="synonym">Heterandria affinis</name>
    <dbReference type="NCBI Taxonomy" id="33528"/>
    <lineage>
        <taxon>Eukaryota</taxon>
        <taxon>Metazoa</taxon>
        <taxon>Chordata</taxon>
        <taxon>Craniata</taxon>
        <taxon>Vertebrata</taxon>
        <taxon>Euteleostomi</taxon>
        <taxon>Actinopterygii</taxon>
        <taxon>Neopterygii</taxon>
        <taxon>Teleostei</taxon>
        <taxon>Neoteleostei</taxon>
        <taxon>Acanthomorphata</taxon>
        <taxon>Ovalentaria</taxon>
        <taxon>Atherinomorphae</taxon>
        <taxon>Cyprinodontiformes</taxon>
        <taxon>Poeciliidae</taxon>
        <taxon>Poeciliinae</taxon>
        <taxon>Gambusia</taxon>
    </lineage>
</organism>
<feature type="compositionally biased region" description="Basic and acidic residues" evidence="2">
    <location>
        <begin position="1099"/>
        <end position="1109"/>
    </location>
</feature>
<feature type="coiled-coil region" evidence="1">
    <location>
        <begin position="51"/>
        <end position="163"/>
    </location>
</feature>
<dbReference type="GO" id="GO:0016020">
    <property type="term" value="C:membrane"/>
    <property type="evidence" value="ECO:0007669"/>
    <property type="project" value="TreeGrafter"/>
</dbReference>
<feature type="compositionally biased region" description="Basic and acidic residues" evidence="2">
    <location>
        <begin position="2491"/>
        <end position="2506"/>
    </location>
</feature>
<evidence type="ECO:0000256" key="2">
    <source>
        <dbReference type="SAM" id="MobiDB-lite"/>
    </source>
</evidence>
<dbReference type="GO" id="GO:0005793">
    <property type="term" value="C:endoplasmic reticulum-Golgi intermediate compartment"/>
    <property type="evidence" value="ECO:0007669"/>
    <property type="project" value="TreeGrafter"/>
</dbReference>
<dbReference type="InterPro" id="IPR026202">
    <property type="entry name" value="GOLGB1"/>
</dbReference>
<name>A0A315W3N1_GAMAF</name>
<feature type="compositionally biased region" description="Basic and acidic residues" evidence="2">
    <location>
        <begin position="886"/>
        <end position="896"/>
    </location>
</feature>
<feature type="region of interest" description="Disordered" evidence="2">
    <location>
        <begin position="1047"/>
        <end position="1125"/>
    </location>
</feature>
<feature type="region of interest" description="Disordered" evidence="2">
    <location>
        <begin position="780"/>
        <end position="816"/>
    </location>
</feature>
<feature type="compositionally biased region" description="Basic and acidic residues" evidence="2">
    <location>
        <begin position="1774"/>
        <end position="1810"/>
    </location>
</feature>
<feature type="region of interest" description="Disordered" evidence="2">
    <location>
        <begin position="2207"/>
        <end position="2252"/>
    </location>
</feature>
<keyword evidence="1" id="KW-0175">Coiled coil</keyword>
<feature type="compositionally biased region" description="Basic and acidic residues" evidence="2">
    <location>
        <begin position="1071"/>
        <end position="1087"/>
    </location>
</feature>
<keyword evidence="3" id="KW-1133">Transmembrane helix</keyword>
<feature type="compositionally biased region" description="Basic and acidic residues" evidence="2">
    <location>
        <begin position="1547"/>
        <end position="1561"/>
    </location>
</feature>
<feature type="region of interest" description="Disordered" evidence="2">
    <location>
        <begin position="949"/>
        <end position="968"/>
    </location>
</feature>
<dbReference type="GO" id="GO:0005801">
    <property type="term" value="C:cis-Golgi network"/>
    <property type="evidence" value="ECO:0007669"/>
    <property type="project" value="TreeGrafter"/>
</dbReference>
<protein>
    <recommendedName>
        <fullName evidence="6">Golgin B1</fullName>
    </recommendedName>
</protein>
<feature type="compositionally biased region" description="Basic and acidic residues" evidence="2">
    <location>
        <begin position="2640"/>
        <end position="2651"/>
    </location>
</feature>
<feature type="region of interest" description="Disordered" evidence="2">
    <location>
        <begin position="1679"/>
        <end position="1715"/>
    </location>
</feature>
<feature type="compositionally biased region" description="Acidic residues" evidence="2">
    <location>
        <begin position="552"/>
        <end position="561"/>
    </location>
</feature>
<keyword evidence="3" id="KW-0812">Transmembrane</keyword>
<feature type="region of interest" description="Disordered" evidence="2">
    <location>
        <begin position="1496"/>
        <end position="1523"/>
    </location>
</feature>
<feature type="coiled-coil region" evidence="1">
    <location>
        <begin position="226"/>
        <end position="260"/>
    </location>
</feature>
<dbReference type="STRING" id="33528.ENSGAFP00000025508"/>
<gene>
    <name evidence="4" type="ORF">CCH79_00014975</name>
</gene>
<feature type="compositionally biased region" description="Basic and acidic residues" evidence="2">
    <location>
        <begin position="353"/>
        <end position="368"/>
    </location>
</feature>
<feature type="region of interest" description="Disordered" evidence="2">
    <location>
        <begin position="886"/>
        <end position="906"/>
    </location>
</feature>
<feature type="region of interest" description="Disordered" evidence="2">
    <location>
        <begin position="1959"/>
        <end position="1989"/>
    </location>
</feature>
<feature type="coiled-coil region" evidence="1">
    <location>
        <begin position="427"/>
        <end position="523"/>
    </location>
</feature>
<dbReference type="EMBL" id="NHOQ01000443">
    <property type="protein sequence ID" value="PWA30205.1"/>
    <property type="molecule type" value="Genomic_DNA"/>
</dbReference>
<feature type="compositionally biased region" description="Polar residues" evidence="2">
    <location>
        <begin position="531"/>
        <end position="546"/>
    </location>
</feature>
<dbReference type="PANTHER" id="PTHR18887:SF2">
    <property type="entry name" value="GOLGIN SUBFAMILY B MEMBER 1"/>
    <property type="match status" value="1"/>
</dbReference>
<feature type="region of interest" description="Disordered" evidence="2">
    <location>
        <begin position="2640"/>
        <end position="2676"/>
    </location>
</feature>
<feature type="transmembrane region" description="Helical" evidence="3">
    <location>
        <begin position="2766"/>
        <end position="2786"/>
    </location>
</feature>
<accession>A0A315W3N1</accession>
<feature type="region of interest" description="Disordered" evidence="2">
    <location>
        <begin position="1541"/>
        <end position="1561"/>
    </location>
</feature>
<feature type="compositionally biased region" description="Basic and acidic residues" evidence="2">
    <location>
        <begin position="1047"/>
        <end position="1064"/>
    </location>
</feature>
<evidence type="ECO:0000313" key="4">
    <source>
        <dbReference type="EMBL" id="PWA30205.1"/>
    </source>
</evidence>
<feature type="compositionally biased region" description="Low complexity" evidence="2">
    <location>
        <begin position="642"/>
        <end position="667"/>
    </location>
</feature>
<feature type="non-terminal residue" evidence="4">
    <location>
        <position position="2787"/>
    </location>
</feature>
<feature type="region of interest" description="Disordered" evidence="2">
    <location>
        <begin position="347"/>
        <end position="368"/>
    </location>
</feature>
<feature type="region of interest" description="Disordered" evidence="2">
    <location>
        <begin position="1137"/>
        <end position="1157"/>
    </location>
</feature>
<evidence type="ECO:0000256" key="3">
    <source>
        <dbReference type="SAM" id="Phobius"/>
    </source>
</evidence>
<feature type="region of interest" description="Disordered" evidence="2">
    <location>
        <begin position="1774"/>
        <end position="1825"/>
    </location>
</feature>
<feature type="compositionally biased region" description="Basic and acidic residues" evidence="2">
    <location>
        <begin position="1683"/>
        <end position="1715"/>
    </location>
</feature>
<feature type="region of interest" description="Disordered" evidence="2">
    <location>
        <begin position="2491"/>
        <end position="2516"/>
    </location>
</feature>
<dbReference type="PANTHER" id="PTHR18887">
    <property type="entry name" value="GOLGI-ASSOCIATED PROTEIN GCP360-RELATED"/>
    <property type="match status" value="1"/>
</dbReference>
<feature type="region of interest" description="Disordered" evidence="2">
    <location>
        <begin position="531"/>
        <end position="669"/>
    </location>
</feature>
<evidence type="ECO:0008006" key="6">
    <source>
        <dbReference type="Google" id="ProtNLM"/>
    </source>
</evidence>
<comment type="caution">
    <text evidence="4">The sequence shown here is derived from an EMBL/GenBank/DDBJ whole genome shotgun (WGS) entry which is preliminary data.</text>
</comment>